<dbReference type="EMBL" id="MIKF01000025">
    <property type="protein sequence ID" value="RTE82610.1"/>
    <property type="molecule type" value="Genomic_DNA"/>
</dbReference>
<name>A0A430M3Q9_9HYPO</name>
<evidence type="ECO:0000313" key="2">
    <source>
        <dbReference type="Proteomes" id="UP000287124"/>
    </source>
</evidence>
<dbReference type="Gene3D" id="3.30.70.100">
    <property type="match status" value="1"/>
</dbReference>
<gene>
    <name evidence="1" type="ORF">BHE90_002931</name>
</gene>
<proteinExistence type="predicted"/>
<accession>A0A430M3Q9</accession>
<keyword evidence="2" id="KW-1185">Reference proteome</keyword>
<evidence type="ECO:0000313" key="1">
    <source>
        <dbReference type="EMBL" id="RTE82610.1"/>
    </source>
</evidence>
<sequence length="239" mass="27440">MADDKPPDKPITTWVRFGYPEETPIDATLFRPLKAQQDDLLQIRYGQVLESPEERMLMVAWKYSQAWIRFSGSSHYEELLANLGTHSDDTPVIQAVDFNRDYPSRAVSSHTEIRTVYFPVSIPPETREAVRNADGLVTTAAYGPRLQYLSPYVLRPMLGWIEGTQKWEGEDAVACVWIHTWKSERAEDKFKTTGWLPRFKDGKLSKPLAIVLFEQDLKDLGALGWNDYHVSFQKTGYIP</sequence>
<organism evidence="1 2">
    <name type="scientific">Fusarium euwallaceae</name>
    <dbReference type="NCBI Taxonomy" id="1147111"/>
    <lineage>
        <taxon>Eukaryota</taxon>
        <taxon>Fungi</taxon>
        <taxon>Dikarya</taxon>
        <taxon>Ascomycota</taxon>
        <taxon>Pezizomycotina</taxon>
        <taxon>Sordariomycetes</taxon>
        <taxon>Hypocreomycetidae</taxon>
        <taxon>Hypocreales</taxon>
        <taxon>Nectriaceae</taxon>
        <taxon>Fusarium</taxon>
        <taxon>Fusarium solani species complex</taxon>
    </lineage>
</organism>
<dbReference type="Proteomes" id="UP000287124">
    <property type="component" value="Unassembled WGS sequence"/>
</dbReference>
<protein>
    <recommendedName>
        <fullName evidence="3">ABM domain-containing protein</fullName>
    </recommendedName>
</protein>
<dbReference type="AlphaFoldDB" id="A0A430M3Q9"/>
<comment type="caution">
    <text evidence="1">The sequence shown here is derived from an EMBL/GenBank/DDBJ whole genome shotgun (WGS) entry which is preliminary data.</text>
</comment>
<reference evidence="1 2" key="1">
    <citation type="submission" date="2017-06" db="EMBL/GenBank/DDBJ databases">
        <title>Comparative genomic analysis of Ambrosia Fusariam Clade fungi.</title>
        <authorList>
            <person name="Stajich J.E."/>
            <person name="Carrillo J."/>
            <person name="Kijimoto T."/>
            <person name="Eskalen A."/>
            <person name="O'Donnell K."/>
            <person name="Kasson M."/>
        </authorList>
    </citation>
    <scope>NUCLEOTIDE SEQUENCE [LARGE SCALE GENOMIC DNA]</scope>
    <source>
        <strain evidence="1 2">UCR1854</strain>
    </source>
</reference>
<evidence type="ECO:0008006" key="3">
    <source>
        <dbReference type="Google" id="ProtNLM"/>
    </source>
</evidence>